<accession>B9Y6H7</accession>
<dbReference type="HOGENOM" id="CLU_3044165_0_0_9"/>
<proteinExistence type="predicted"/>
<protein>
    <submittedName>
        <fullName evidence="2">Uncharacterized protein</fullName>
    </submittedName>
</protein>
<sequence length="54" mass="5746">MKRTDQGKLDTGKGLESRVRSATAVHEVKAEGGSIRPRRGALAKENADAHSGMN</sequence>
<dbReference type="STRING" id="545696.HOLDEFILI_01409"/>
<evidence type="ECO:0000256" key="1">
    <source>
        <dbReference type="SAM" id="MobiDB-lite"/>
    </source>
</evidence>
<reference evidence="2 3" key="2">
    <citation type="submission" date="2009-02" db="EMBL/GenBank/DDBJ databases">
        <title>Draft genome sequence of Holdemania filiformis DSM 12042.</title>
        <authorList>
            <person name="Sudarsanam P."/>
            <person name="Ley R."/>
            <person name="Guruge J."/>
            <person name="Turnbaugh P.J."/>
            <person name="Mahowald M."/>
            <person name="Liep D."/>
            <person name="Gordon J."/>
        </authorList>
    </citation>
    <scope>NUCLEOTIDE SEQUENCE [LARGE SCALE GENOMIC DNA]</scope>
    <source>
        <strain evidence="2 3">DSM 12042</strain>
    </source>
</reference>
<reference evidence="2 3" key="1">
    <citation type="submission" date="2008-12" db="EMBL/GenBank/DDBJ databases">
        <authorList>
            <person name="Fulton L."/>
            <person name="Clifton S."/>
            <person name="Fulton B."/>
            <person name="Xu J."/>
            <person name="Minx P."/>
            <person name="Pepin K.H."/>
            <person name="Johnson M."/>
            <person name="Bhonagiri V."/>
            <person name="Nash W.E."/>
            <person name="Mardis E.R."/>
            <person name="Wilson R.K."/>
        </authorList>
    </citation>
    <scope>NUCLEOTIDE SEQUENCE [LARGE SCALE GENOMIC DNA]</scope>
    <source>
        <strain evidence="2 3">DSM 12042</strain>
    </source>
</reference>
<comment type="caution">
    <text evidence="2">The sequence shown here is derived from an EMBL/GenBank/DDBJ whole genome shotgun (WGS) entry which is preliminary data.</text>
</comment>
<gene>
    <name evidence="2" type="ORF">HOLDEFILI_01409</name>
</gene>
<feature type="compositionally biased region" description="Basic and acidic residues" evidence="1">
    <location>
        <begin position="1"/>
        <end position="19"/>
    </location>
</feature>
<dbReference type="EMBL" id="ACCF01000082">
    <property type="protein sequence ID" value="EEF68400.1"/>
    <property type="molecule type" value="Genomic_DNA"/>
</dbReference>
<name>B9Y6H7_9FIRM</name>
<feature type="region of interest" description="Disordered" evidence="1">
    <location>
        <begin position="1"/>
        <end position="54"/>
    </location>
</feature>
<evidence type="ECO:0000313" key="3">
    <source>
        <dbReference type="Proteomes" id="UP000005950"/>
    </source>
</evidence>
<evidence type="ECO:0000313" key="2">
    <source>
        <dbReference type="EMBL" id="EEF68400.1"/>
    </source>
</evidence>
<dbReference type="AlphaFoldDB" id="B9Y6H7"/>
<organism evidence="2 3">
    <name type="scientific">Holdemania filiformis DSM 12042</name>
    <dbReference type="NCBI Taxonomy" id="545696"/>
    <lineage>
        <taxon>Bacteria</taxon>
        <taxon>Bacillati</taxon>
        <taxon>Bacillota</taxon>
        <taxon>Erysipelotrichia</taxon>
        <taxon>Erysipelotrichales</taxon>
        <taxon>Erysipelotrichaceae</taxon>
        <taxon>Holdemania</taxon>
    </lineage>
</organism>
<dbReference type="Proteomes" id="UP000005950">
    <property type="component" value="Unassembled WGS sequence"/>
</dbReference>